<evidence type="ECO:0000313" key="2">
    <source>
        <dbReference type="Proteomes" id="UP000179122"/>
    </source>
</evidence>
<comment type="caution">
    <text evidence="1">The sequence shown here is derived from an EMBL/GenBank/DDBJ whole genome shotgun (WGS) entry which is preliminary data.</text>
</comment>
<sequence>MKDKEKSLAKKLRKNGLSLNEIKRKLNVSKSSVSLWVRDIILTHKQRQKLSKKGVGKEVIEKRRETRLKRENHRRQIIVDKAKSEISKLSKKELWLGGISLYWGEGSKTIRSGVQFSNADPRAIKFMMLFFKKCCKVPKKKFRGHIFLHSHLNDNKAKRYWHYISGIPLSQFYKTSQQQNKPSKKKKDNLPFGTFVIQICNTELFLKIKGWIEGISETK</sequence>
<dbReference type="Proteomes" id="UP000179122">
    <property type="component" value="Unassembled WGS sequence"/>
</dbReference>
<dbReference type="EMBL" id="MHML01000018">
    <property type="protein sequence ID" value="OGZ26766.1"/>
    <property type="molecule type" value="Genomic_DNA"/>
</dbReference>
<organism evidence="1 2">
    <name type="scientific">Candidatus Nealsonbacteria bacterium RIFCSPLOWO2_12_FULL_39_31</name>
    <dbReference type="NCBI Taxonomy" id="1801676"/>
    <lineage>
        <taxon>Bacteria</taxon>
        <taxon>Candidatus Nealsoniibacteriota</taxon>
    </lineage>
</organism>
<proteinExistence type="predicted"/>
<evidence type="ECO:0000313" key="1">
    <source>
        <dbReference type="EMBL" id="OGZ26766.1"/>
    </source>
</evidence>
<reference evidence="1 2" key="1">
    <citation type="journal article" date="2016" name="Nat. Commun.">
        <title>Thousands of microbial genomes shed light on interconnected biogeochemical processes in an aquifer system.</title>
        <authorList>
            <person name="Anantharaman K."/>
            <person name="Brown C.T."/>
            <person name="Hug L.A."/>
            <person name="Sharon I."/>
            <person name="Castelle C.J."/>
            <person name="Probst A.J."/>
            <person name="Thomas B.C."/>
            <person name="Singh A."/>
            <person name="Wilkins M.J."/>
            <person name="Karaoz U."/>
            <person name="Brodie E.L."/>
            <person name="Williams K.H."/>
            <person name="Hubbard S.S."/>
            <person name="Banfield J.F."/>
        </authorList>
    </citation>
    <scope>NUCLEOTIDE SEQUENCE [LARGE SCALE GENOMIC DNA]</scope>
</reference>
<dbReference type="AlphaFoldDB" id="A0A1G2ELV1"/>
<gene>
    <name evidence="1" type="ORF">A3F95_02685</name>
</gene>
<name>A0A1G2ELV1_9BACT</name>
<accession>A0A1G2ELV1</accession>
<protein>
    <submittedName>
        <fullName evidence="1">Uncharacterized protein</fullName>
    </submittedName>
</protein>